<dbReference type="OrthoDB" id="9803616at2"/>
<feature type="domain" description="Fibronectin type-III" evidence="1">
    <location>
        <begin position="29"/>
        <end position="115"/>
    </location>
</feature>
<dbReference type="RefSeq" id="WP_114459368.1">
    <property type="nucleotide sequence ID" value="NZ_QPIW01000001.1"/>
</dbReference>
<dbReference type="GO" id="GO:0016020">
    <property type="term" value="C:membrane"/>
    <property type="evidence" value="ECO:0007669"/>
    <property type="project" value="UniProtKB-SubCell"/>
</dbReference>
<evidence type="ECO:0000313" key="3">
    <source>
        <dbReference type="Proteomes" id="UP000253141"/>
    </source>
</evidence>
<evidence type="ECO:0000259" key="1">
    <source>
        <dbReference type="PROSITE" id="PS50853"/>
    </source>
</evidence>
<dbReference type="InterPro" id="IPR050713">
    <property type="entry name" value="RTP_Phos/Ushers"/>
</dbReference>
<feature type="domain" description="Fibronectin type-III" evidence="1">
    <location>
        <begin position="116"/>
        <end position="199"/>
    </location>
</feature>
<dbReference type="PANTHER" id="PTHR46957:SF3">
    <property type="entry name" value="CYTOKINE RECEPTOR"/>
    <property type="match status" value="1"/>
</dbReference>
<proteinExistence type="predicted"/>
<keyword evidence="3" id="KW-1185">Reference proteome</keyword>
<sequence>MKSIFIIVLLVFIFSCKRKEDPITLIPTPPGQVSGVKISKATITNLMIEWTAVKGAAGYKVYEGNFAYYDAKATSFELAGLTGNTLYTFQVSAYNNHGEGPKSLTVSGKTLTPPSPPGVVMGCKVKSVTSSGITWQWSSLADAEGYRLYREGIKVYEGNDMSFEDKGLKPETSYLYQISAYNVNGEGPILHLLAVKTGG</sequence>
<dbReference type="PROSITE" id="PS50853">
    <property type="entry name" value="FN3"/>
    <property type="match status" value="2"/>
</dbReference>
<dbReference type="AlphaFoldDB" id="A0A369IKD7"/>
<dbReference type="Gene3D" id="2.60.40.10">
    <property type="entry name" value="Immunoglobulins"/>
    <property type="match status" value="2"/>
</dbReference>
<dbReference type="InterPro" id="IPR036116">
    <property type="entry name" value="FN3_sf"/>
</dbReference>
<protein>
    <submittedName>
        <fullName evidence="2">Fibronectin type III domain-containing protein</fullName>
    </submittedName>
</protein>
<dbReference type="PROSITE" id="PS51257">
    <property type="entry name" value="PROKAR_LIPOPROTEIN"/>
    <property type="match status" value="1"/>
</dbReference>
<name>A0A369IKD7_9BACT</name>
<dbReference type="SUPFAM" id="SSF49265">
    <property type="entry name" value="Fibronectin type III"/>
    <property type="match status" value="1"/>
</dbReference>
<dbReference type="Proteomes" id="UP000253141">
    <property type="component" value="Unassembled WGS sequence"/>
</dbReference>
<evidence type="ECO:0000313" key="2">
    <source>
        <dbReference type="EMBL" id="RDB07833.1"/>
    </source>
</evidence>
<accession>A0A369IKD7</accession>
<dbReference type="SMART" id="SM00060">
    <property type="entry name" value="FN3"/>
    <property type="match status" value="2"/>
</dbReference>
<dbReference type="Pfam" id="PF00041">
    <property type="entry name" value="fn3"/>
    <property type="match status" value="2"/>
</dbReference>
<dbReference type="CDD" id="cd00063">
    <property type="entry name" value="FN3"/>
    <property type="match status" value="2"/>
</dbReference>
<gene>
    <name evidence="2" type="ORF">DVG78_01910</name>
</gene>
<reference evidence="2 3" key="1">
    <citation type="submission" date="2018-07" db="EMBL/GenBank/DDBJ databases">
        <title>Genome analysis of Runella aurantiaca.</title>
        <authorList>
            <person name="Yang X."/>
        </authorList>
    </citation>
    <scope>NUCLEOTIDE SEQUENCE [LARGE SCALE GENOMIC DNA]</scope>
    <source>
        <strain evidence="2 3">YX9</strain>
    </source>
</reference>
<dbReference type="InterPro" id="IPR003961">
    <property type="entry name" value="FN3_dom"/>
</dbReference>
<dbReference type="PANTHER" id="PTHR46957">
    <property type="entry name" value="CYTOKINE RECEPTOR"/>
    <property type="match status" value="1"/>
</dbReference>
<dbReference type="InterPro" id="IPR013783">
    <property type="entry name" value="Ig-like_fold"/>
</dbReference>
<comment type="caution">
    <text evidence="2">The sequence shown here is derived from an EMBL/GenBank/DDBJ whole genome shotgun (WGS) entry which is preliminary data.</text>
</comment>
<organism evidence="2 3">
    <name type="scientific">Runella aurantiaca</name>
    <dbReference type="NCBI Taxonomy" id="2282308"/>
    <lineage>
        <taxon>Bacteria</taxon>
        <taxon>Pseudomonadati</taxon>
        <taxon>Bacteroidota</taxon>
        <taxon>Cytophagia</taxon>
        <taxon>Cytophagales</taxon>
        <taxon>Spirosomataceae</taxon>
        <taxon>Runella</taxon>
    </lineage>
</organism>
<dbReference type="EMBL" id="QPIW01000001">
    <property type="protein sequence ID" value="RDB07833.1"/>
    <property type="molecule type" value="Genomic_DNA"/>
</dbReference>